<dbReference type="HOGENOM" id="CLU_1012126_0_0_1"/>
<proteinExistence type="predicted"/>
<dbReference type="Proteomes" id="UP000053593">
    <property type="component" value="Unassembled WGS sequence"/>
</dbReference>
<reference evidence="2 3" key="1">
    <citation type="submission" date="2014-04" db="EMBL/GenBank/DDBJ databases">
        <title>Evolutionary Origins and Diversification of the Mycorrhizal Mutualists.</title>
        <authorList>
            <consortium name="DOE Joint Genome Institute"/>
            <consortium name="Mycorrhizal Genomics Consortium"/>
            <person name="Kohler A."/>
            <person name="Kuo A."/>
            <person name="Nagy L.G."/>
            <person name="Floudas D."/>
            <person name="Copeland A."/>
            <person name="Barry K.W."/>
            <person name="Cichocki N."/>
            <person name="Veneault-Fourrey C."/>
            <person name="LaButti K."/>
            <person name="Lindquist E.A."/>
            <person name="Lipzen A."/>
            <person name="Lundell T."/>
            <person name="Morin E."/>
            <person name="Murat C."/>
            <person name="Riley R."/>
            <person name="Ohm R."/>
            <person name="Sun H."/>
            <person name="Tunlid A."/>
            <person name="Henrissat B."/>
            <person name="Grigoriev I.V."/>
            <person name="Hibbett D.S."/>
            <person name="Martin F."/>
        </authorList>
    </citation>
    <scope>NUCLEOTIDE SEQUENCE [LARGE SCALE GENOMIC DNA]</scope>
    <source>
        <strain evidence="2 3">FD-317 M1</strain>
    </source>
</reference>
<evidence type="ECO:0000256" key="1">
    <source>
        <dbReference type="SAM" id="MobiDB-lite"/>
    </source>
</evidence>
<evidence type="ECO:0000313" key="3">
    <source>
        <dbReference type="Proteomes" id="UP000053593"/>
    </source>
</evidence>
<name>A0A0D0CXF9_9AGAR</name>
<keyword evidence="3" id="KW-1185">Reference proteome</keyword>
<organism evidence="2 3">
    <name type="scientific">Collybiopsis luxurians FD-317 M1</name>
    <dbReference type="NCBI Taxonomy" id="944289"/>
    <lineage>
        <taxon>Eukaryota</taxon>
        <taxon>Fungi</taxon>
        <taxon>Dikarya</taxon>
        <taxon>Basidiomycota</taxon>
        <taxon>Agaricomycotina</taxon>
        <taxon>Agaricomycetes</taxon>
        <taxon>Agaricomycetidae</taxon>
        <taxon>Agaricales</taxon>
        <taxon>Marasmiineae</taxon>
        <taxon>Omphalotaceae</taxon>
        <taxon>Collybiopsis</taxon>
        <taxon>Collybiopsis luxurians</taxon>
    </lineage>
</organism>
<accession>A0A0D0CXF9</accession>
<dbReference type="AlphaFoldDB" id="A0A0D0CXF9"/>
<feature type="compositionally biased region" description="Basic and acidic residues" evidence="1">
    <location>
        <begin position="83"/>
        <end position="95"/>
    </location>
</feature>
<dbReference type="EMBL" id="KN834773">
    <property type="protein sequence ID" value="KIK60913.1"/>
    <property type="molecule type" value="Genomic_DNA"/>
</dbReference>
<evidence type="ECO:0000313" key="2">
    <source>
        <dbReference type="EMBL" id="KIK60913.1"/>
    </source>
</evidence>
<dbReference type="OrthoDB" id="3022886at2759"/>
<sequence>MQRIPVNHQAGSDNLLTSLRKHTDILNPGHTENTLLHSFHKGAAFCQWLLNRDRTGSNIMKTCRKLVDKAFNFTLISSDDEDSDRHNPADSEEAFHSSYHPPSQVPRELSRLLDNSVGDISLLSRILAPSGFHFYAIPGAPGKGNSFICFRIGSDSRSEWAAGQIQYIFKQAGSVKLAVRRSLALPLVDASMDPFKSFWPEGFEAKMVSTDFSDELDVLDLEGVIAHTARWQMTPEITLVLKAHQVMMYHPSGFRWHSYYVYRINHIVVQTYDSC</sequence>
<gene>
    <name evidence="2" type="ORF">GYMLUDRAFT_244065</name>
</gene>
<protein>
    <submittedName>
        <fullName evidence="2">Uncharacterized protein</fullName>
    </submittedName>
</protein>
<feature type="region of interest" description="Disordered" evidence="1">
    <location>
        <begin position="79"/>
        <end position="104"/>
    </location>
</feature>